<gene>
    <name evidence="7" type="primary">carH</name>
    <name evidence="7" type="ORF">GCM10023191_008620</name>
</gene>
<evidence type="ECO:0000313" key="8">
    <source>
        <dbReference type="Proteomes" id="UP001500503"/>
    </source>
</evidence>
<keyword evidence="3" id="KW-0238">DNA-binding</keyword>
<evidence type="ECO:0000256" key="4">
    <source>
        <dbReference type="ARBA" id="ARBA00023163"/>
    </source>
</evidence>
<dbReference type="EMBL" id="BAABHF010000009">
    <property type="protein sequence ID" value="GAA4484879.1"/>
    <property type="molecule type" value="Genomic_DNA"/>
</dbReference>
<evidence type="ECO:0000256" key="2">
    <source>
        <dbReference type="ARBA" id="ARBA00023015"/>
    </source>
</evidence>
<dbReference type="Pfam" id="PF13411">
    <property type="entry name" value="MerR_1"/>
    <property type="match status" value="1"/>
</dbReference>
<name>A0ABP8PED3_9ACTN</name>
<dbReference type="SUPFAM" id="SSF52242">
    <property type="entry name" value="Cobalamin (vitamin B12)-binding domain"/>
    <property type="match status" value="1"/>
</dbReference>
<dbReference type="PANTHER" id="PTHR30204:SF69">
    <property type="entry name" value="MERR-FAMILY TRANSCRIPTIONAL REGULATOR"/>
    <property type="match status" value="1"/>
</dbReference>
<accession>A0ABP8PED3</accession>
<evidence type="ECO:0000313" key="7">
    <source>
        <dbReference type="EMBL" id="GAA4484879.1"/>
    </source>
</evidence>
<evidence type="ECO:0000259" key="6">
    <source>
        <dbReference type="PROSITE" id="PS51332"/>
    </source>
</evidence>
<comment type="caution">
    <text evidence="7">The sequence shown here is derived from an EMBL/GenBank/DDBJ whole genome shotgun (WGS) entry which is preliminary data.</text>
</comment>
<keyword evidence="2" id="KW-0805">Transcription regulation</keyword>
<dbReference type="InterPro" id="IPR009061">
    <property type="entry name" value="DNA-bd_dom_put_sf"/>
</dbReference>
<dbReference type="InterPro" id="IPR003759">
    <property type="entry name" value="Cbl-bd_cap"/>
</dbReference>
<dbReference type="PROSITE" id="PS51332">
    <property type="entry name" value="B12_BINDING"/>
    <property type="match status" value="1"/>
</dbReference>
<keyword evidence="8" id="KW-1185">Reference proteome</keyword>
<reference evidence="8" key="1">
    <citation type="journal article" date="2019" name="Int. J. Syst. Evol. Microbiol.">
        <title>The Global Catalogue of Microorganisms (GCM) 10K type strain sequencing project: providing services to taxonomists for standard genome sequencing and annotation.</title>
        <authorList>
            <consortium name="The Broad Institute Genomics Platform"/>
            <consortium name="The Broad Institute Genome Sequencing Center for Infectious Disease"/>
            <person name="Wu L."/>
            <person name="Ma J."/>
        </authorList>
    </citation>
    <scope>NUCLEOTIDE SEQUENCE [LARGE SCALE GENOMIC DNA]</scope>
    <source>
        <strain evidence="8">JCM 17933</strain>
    </source>
</reference>
<dbReference type="Pfam" id="PF02310">
    <property type="entry name" value="B12-binding"/>
    <property type="match status" value="1"/>
</dbReference>
<dbReference type="Gene3D" id="1.10.1240.10">
    <property type="entry name" value="Methionine synthase domain"/>
    <property type="match status" value="1"/>
</dbReference>
<keyword evidence="1" id="KW-0678">Repressor</keyword>
<dbReference type="InterPro" id="IPR006158">
    <property type="entry name" value="Cobalamin-bd"/>
</dbReference>
<protein>
    <submittedName>
        <fullName evidence="7">HTH-type transcriptional repressor CarH</fullName>
    </submittedName>
</protein>
<dbReference type="InterPro" id="IPR000551">
    <property type="entry name" value="MerR-type_HTH_dom"/>
</dbReference>
<dbReference type="SUPFAM" id="SSF46955">
    <property type="entry name" value="Putative DNA-binding domain"/>
    <property type="match status" value="1"/>
</dbReference>
<organism evidence="7 8">
    <name type="scientific">Actinoallomurus oryzae</name>
    <dbReference type="NCBI Taxonomy" id="502180"/>
    <lineage>
        <taxon>Bacteria</taxon>
        <taxon>Bacillati</taxon>
        <taxon>Actinomycetota</taxon>
        <taxon>Actinomycetes</taxon>
        <taxon>Streptosporangiales</taxon>
        <taxon>Thermomonosporaceae</taxon>
        <taxon>Actinoallomurus</taxon>
    </lineage>
</organism>
<dbReference type="InterPro" id="IPR047057">
    <property type="entry name" value="MerR_fam"/>
</dbReference>
<dbReference type="SMART" id="SM00422">
    <property type="entry name" value="HTH_MERR"/>
    <property type="match status" value="1"/>
</dbReference>
<evidence type="ECO:0000256" key="3">
    <source>
        <dbReference type="ARBA" id="ARBA00023125"/>
    </source>
</evidence>
<dbReference type="InterPro" id="IPR036594">
    <property type="entry name" value="Meth_synthase_dom"/>
</dbReference>
<dbReference type="Proteomes" id="UP001500503">
    <property type="component" value="Unassembled WGS sequence"/>
</dbReference>
<dbReference type="PROSITE" id="PS00552">
    <property type="entry name" value="HTH_MERR_1"/>
    <property type="match status" value="1"/>
</dbReference>
<evidence type="ECO:0000259" key="5">
    <source>
        <dbReference type="PROSITE" id="PS50937"/>
    </source>
</evidence>
<dbReference type="CDD" id="cd01104">
    <property type="entry name" value="HTH_MlrA-CarA"/>
    <property type="match status" value="1"/>
</dbReference>
<dbReference type="PROSITE" id="PS50937">
    <property type="entry name" value="HTH_MERR_2"/>
    <property type="match status" value="1"/>
</dbReference>
<feature type="domain" description="B12-binding" evidence="6">
    <location>
        <begin position="180"/>
        <end position="299"/>
    </location>
</feature>
<feature type="domain" description="HTH merR-type" evidence="5">
    <location>
        <begin position="7"/>
        <end position="76"/>
    </location>
</feature>
<proteinExistence type="predicted"/>
<dbReference type="RefSeq" id="WP_345457698.1">
    <property type="nucleotide sequence ID" value="NZ_BAABHF010000009.1"/>
</dbReference>
<evidence type="ECO:0000256" key="1">
    <source>
        <dbReference type="ARBA" id="ARBA00022491"/>
    </source>
</evidence>
<dbReference type="Pfam" id="PF02607">
    <property type="entry name" value="B12-binding_2"/>
    <property type="match status" value="1"/>
</dbReference>
<dbReference type="InterPro" id="IPR036724">
    <property type="entry name" value="Cobalamin-bd_sf"/>
</dbReference>
<dbReference type="Gene3D" id="3.40.50.280">
    <property type="entry name" value="Cobalamin-binding domain"/>
    <property type="match status" value="1"/>
</dbReference>
<keyword evidence="4" id="KW-0804">Transcription</keyword>
<dbReference type="Gene3D" id="1.10.1660.10">
    <property type="match status" value="1"/>
</dbReference>
<dbReference type="PANTHER" id="PTHR30204">
    <property type="entry name" value="REDOX-CYCLING DRUG-SENSING TRANSCRIPTIONAL ACTIVATOR SOXR"/>
    <property type="match status" value="1"/>
</dbReference>
<sequence length="299" mass="31950">MEPGSAMLRIGELSRRLGVSAHVLRAWERRYGLLQPERSSGGYRLYSEADEHRVRVMQAHLAHGLSAAEAARATLRETAAGPRSPGPQPAAGPPALSGVDRALAEAFERFDEPSAQATLDRLLADFTPETVLRDVLLPYLHELGERWERGEVTVAQEHFASNVLRARIAALGRGWGRGRGPRALLACAPGELHDLPLLTFGVVLYRNGWRVSYLGADTPMPDLLRTATASPPQLIVLSAVDPGRFAGLEDDLLRLAGVAPLALGGHGADAATARAAGARLLTGDPVTEAERLSHAGDLT</sequence>